<gene>
    <name evidence="1" type="ORF">D5086_013191</name>
</gene>
<dbReference type="EMBL" id="RCHU02000006">
    <property type="protein sequence ID" value="KAL3586324.1"/>
    <property type="molecule type" value="Genomic_DNA"/>
</dbReference>
<reference evidence="1 2" key="1">
    <citation type="journal article" date="2024" name="Plant Biotechnol. J.">
        <title>Genome and CRISPR/Cas9 system of a widespread forest tree (Populus alba) in the world.</title>
        <authorList>
            <person name="Liu Y.J."/>
            <person name="Jiang P.F."/>
            <person name="Han X.M."/>
            <person name="Li X.Y."/>
            <person name="Wang H.M."/>
            <person name="Wang Y.J."/>
            <person name="Wang X.X."/>
            <person name="Zeng Q.Y."/>
        </authorList>
    </citation>
    <scope>NUCLEOTIDE SEQUENCE [LARGE SCALE GENOMIC DNA]</scope>
    <source>
        <strain evidence="2">cv. PAL-ZL1</strain>
    </source>
</reference>
<name>A0ACC4C489_POPAL</name>
<dbReference type="Proteomes" id="UP000309997">
    <property type="component" value="Unassembled WGS sequence"/>
</dbReference>
<proteinExistence type="predicted"/>
<comment type="caution">
    <text evidence="1">The sequence shown here is derived from an EMBL/GenBank/DDBJ whole genome shotgun (WGS) entry which is preliminary data.</text>
</comment>
<protein>
    <submittedName>
        <fullName evidence="1">Uncharacterized protein</fullName>
    </submittedName>
</protein>
<organism evidence="1 2">
    <name type="scientific">Populus alba</name>
    <name type="common">White poplar</name>
    <dbReference type="NCBI Taxonomy" id="43335"/>
    <lineage>
        <taxon>Eukaryota</taxon>
        <taxon>Viridiplantae</taxon>
        <taxon>Streptophyta</taxon>
        <taxon>Embryophyta</taxon>
        <taxon>Tracheophyta</taxon>
        <taxon>Spermatophyta</taxon>
        <taxon>Magnoliopsida</taxon>
        <taxon>eudicotyledons</taxon>
        <taxon>Gunneridae</taxon>
        <taxon>Pentapetalae</taxon>
        <taxon>rosids</taxon>
        <taxon>fabids</taxon>
        <taxon>Malpighiales</taxon>
        <taxon>Salicaceae</taxon>
        <taxon>Saliceae</taxon>
        <taxon>Populus</taxon>
    </lineage>
</organism>
<evidence type="ECO:0000313" key="1">
    <source>
        <dbReference type="EMBL" id="KAL3586324.1"/>
    </source>
</evidence>
<evidence type="ECO:0000313" key="2">
    <source>
        <dbReference type="Proteomes" id="UP000309997"/>
    </source>
</evidence>
<sequence length="152" mass="17188">MSVVMATMTGHPLPEDVVIEILSRLPVKNLLQFKCVCKSCCWVKKFSIGPLPEISYPIGHWKNSKLILVSDSGELILCDPSTQEISGLGLTRWVRCVGVFAYKESLVLVNNGKGCEQHKQKADMDSDFVIRSRNKECFLLESYYDEIINLFD</sequence>
<accession>A0ACC4C489</accession>
<keyword evidence="2" id="KW-1185">Reference proteome</keyword>